<dbReference type="Pfam" id="PF08275">
    <property type="entry name" value="DNAG_N"/>
    <property type="match status" value="1"/>
</dbReference>
<dbReference type="SMART" id="SM00493">
    <property type="entry name" value="TOPRIM"/>
    <property type="match status" value="1"/>
</dbReference>
<dbReference type="InterPro" id="IPR006171">
    <property type="entry name" value="TOPRIM_dom"/>
</dbReference>
<dbReference type="AlphaFoldDB" id="A0A516GEL7"/>
<name>A0A516GEL7_9MICO</name>
<dbReference type="Gene3D" id="3.40.1360.10">
    <property type="match status" value="1"/>
</dbReference>
<evidence type="ECO:0000313" key="4">
    <source>
        <dbReference type="Proteomes" id="UP000315395"/>
    </source>
</evidence>
<dbReference type="SUPFAM" id="SSF56731">
    <property type="entry name" value="DNA primase core"/>
    <property type="match status" value="1"/>
</dbReference>
<sequence length="581" mass="63353">MTWRISVLTDPPPVEDTVPAAETAHPEEYLPGRIDLDVPSNVATDTEWDSYLNSLGTTDAPAHHPETTDAAPFDTVPIGSGDLDAGLALAALVRETLGPLEYTDAELDHIFEREMAARESVVPVGRLAQVNAMALEFYEDRFATNGWARDYLSGRFGQDVAGHPHIHPGYAPAGRTTLLDHLRDRGVSDLELTQTGLATTTRHGRLIDRFRDRALFPIHDTRGHVLGFIGRRNPEHTDNTPHAGPKYLNTPSTPLFNKGDQLYGLVADLLASGATPVLVEGPMDAHAVTLAGHGRYVGVAPLGTALTETQARQLAAYSPSPLVATDADLPGRLAAERDHWLLSQHNLTPLTPTLPPGSDPADLLERRGPDVLRRVIDDARPLAETLLEERLANLPPAQALPAAATVLATHSPTSWDPGTASIAETLGITQKEAHRTLHKAIQTWHTDPRRVVATQLDNTHDVKTRMEERDAQAPEARWVAVATQIDSRLPHEADWPALARVMQQLHNEGHDVAVLAQKTVAEEPLADRSAQDLRYRLITELPSGHVAPRPTNDPTKSRAIDLERRSRLSVASHPDQLGPSR</sequence>
<dbReference type="OrthoDB" id="4860179at2"/>
<protein>
    <recommendedName>
        <fullName evidence="2">Toprim domain-containing protein</fullName>
    </recommendedName>
</protein>
<dbReference type="GO" id="GO:0006269">
    <property type="term" value="P:DNA replication, synthesis of primer"/>
    <property type="evidence" value="ECO:0007669"/>
    <property type="project" value="TreeGrafter"/>
</dbReference>
<dbReference type="KEGG" id="orz:FNH13_17950"/>
<dbReference type="InterPro" id="IPR013264">
    <property type="entry name" value="DNAG_N"/>
</dbReference>
<feature type="compositionally biased region" description="Basic and acidic residues" evidence="1">
    <location>
        <begin position="555"/>
        <end position="566"/>
    </location>
</feature>
<dbReference type="InterPro" id="IPR050219">
    <property type="entry name" value="DnaG_primase"/>
</dbReference>
<accession>A0A516GEL7</accession>
<dbReference type="Proteomes" id="UP000315395">
    <property type="component" value="Chromosome"/>
</dbReference>
<organism evidence="3 4">
    <name type="scientific">Ornithinimicrobium ciconiae</name>
    <dbReference type="NCBI Taxonomy" id="2594265"/>
    <lineage>
        <taxon>Bacteria</taxon>
        <taxon>Bacillati</taxon>
        <taxon>Actinomycetota</taxon>
        <taxon>Actinomycetes</taxon>
        <taxon>Micrococcales</taxon>
        <taxon>Ornithinimicrobiaceae</taxon>
        <taxon>Ornithinimicrobium</taxon>
    </lineage>
</organism>
<evidence type="ECO:0000313" key="3">
    <source>
        <dbReference type="EMBL" id="QDO89973.1"/>
    </source>
</evidence>
<dbReference type="Pfam" id="PF13155">
    <property type="entry name" value="Toprim_2"/>
    <property type="match status" value="1"/>
</dbReference>
<proteinExistence type="predicted"/>
<dbReference type="InterPro" id="IPR034151">
    <property type="entry name" value="TOPRIM_DnaG_bac"/>
</dbReference>
<feature type="domain" description="Toprim" evidence="2">
    <location>
        <begin position="274"/>
        <end position="347"/>
    </location>
</feature>
<dbReference type="PANTHER" id="PTHR30313:SF2">
    <property type="entry name" value="DNA PRIMASE"/>
    <property type="match status" value="1"/>
</dbReference>
<evidence type="ECO:0000256" key="1">
    <source>
        <dbReference type="SAM" id="MobiDB-lite"/>
    </source>
</evidence>
<dbReference type="Gene3D" id="3.90.980.10">
    <property type="entry name" value="DNA primase, catalytic core, N-terminal domain"/>
    <property type="match status" value="1"/>
</dbReference>
<dbReference type="CDD" id="cd03364">
    <property type="entry name" value="TOPRIM_DnaG_primases"/>
    <property type="match status" value="1"/>
</dbReference>
<dbReference type="InterPro" id="IPR037068">
    <property type="entry name" value="DNA_primase_core_N_sf"/>
</dbReference>
<dbReference type="RefSeq" id="WP_143784690.1">
    <property type="nucleotide sequence ID" value="NZ_CP041616.1"/>
</dbReference>
<dbReference type="EMBL" id="CP041616">
    <property type="protein sequence ID" value="QDO89973.1"/>
    <property type="molecule type" value="Genomic_DNA"/>
</dbReference>
<feature type="region of interest" description="Disordered" evidence="1">
    <location>
        <begin position="541"/>
        <end position="581"/>
    </location>
</feature>
<keyword evidence="4" id="KW-1185">Reference proteome</keyword>
<dbReference type="PANTHER" id="PTHR30313">
    <property type="entry name" value="DNA PRIMASE"/>
    <property type="match status" value="1"/>
</dbReference>
<gene>
    <name evidence="3" type="ORF">FNH13_17950</name>
</gene>
<dbReference type="GO" id="GO:0005737">
    <property type="term" value="C:cytoplasm"/>
    <property type="evidence" value="ECO:0007669"/>
    <property type="project" value="TreeGrafter"/>
</dbReference>
<evidence type="ECO:0000259" key="2">
    <source>
        <dbReference type="SMART" id="SM00493"/>
    </source>
</evidence>
<reference evidence="3 4" key="1">
    <citation type="submission" date="2019-07" db="EMBL/GenBank/DDBJ databases">
        <title>complete genome sequencing of Ornithinimicrobium sp. H23M54.</title>
        <authorList>
            <person name="Bae J.-W."/>
            <person name="Lee S.-Y."/>
        </authorList>
    </citation>
    <scope>NUCLEOTIDE SEQUENCE [LARGE SCALE GENOMIC DNA]</scope>
    <source>
        <strain evidence="3 4">H23M54</strain>
    </source>
</reference>